<evidence type="ECO:0000313" key="17">
    <source>
        <dbReference type="EMBL" id="TWW74422.1"/>
    </source>
</evidence>
<evidence type="ECO:0000256" key="5">
    <source>
        <dbReference type="ARBA" id="ARBA00022741"/>
    </source>
</evidence>
<dbReference type="Gene3D" id="3.40.50.300">
    <property type="entry name" value="P-loop containing nucleotide triphosphate hydrolases"/>
    <property type="match status" value="2"/>
</dbReference>
<dbReference type="InterPro" id="IPR027417">
    <property type="entry name" value="P-loop_NTPase"/>
</dbReference>
<dbReference type="InterPro" id="IPR001650">
    <property type="entry name" value="Helicase_C-like"/>
</dbReference>
<keyword evidence="5" id="KW-0547">Nucleotide-binding</keyword>
<comment type="subcellular location">
    <subcellularLocation>
        <location evidence="1">Inflammasome</location>
    </subcellularLocation>
    <subcellularLocation>
        <location evidence="2">Nucleus</location>
        <location evidence="2">Nucleolus</location>
    </subcellularLocation>
</comment>
<protein>
    <recommendedName>
        <fullName evidence="13">ATP-dependent RNA helicase DHX33</fullName>
        <ecNumber evidence="4">3.6.4.13</ecNumber>
    </recommendedName>
    <alternativeName>
        <fullName evidence="14">DEAH box protein 33</fullName>
    </alternativeName>
</protein>
<comment type="catalytic activity">
    <reaction evidence="11">
        <text>ATP + H2O = ADP + phosphate + H(+)</text>
        <dbReference type="Rhea" id="RHEA:13065"/>
        <dbReference type="ChEBI" id="CHEBI:15377"/>
        <dbReference type="ChEBI" id="CHEBI:15378"/>
        <dbReference type="ChEBI" id="CHEBI:30616"/>
        <dbReference type="ChEBI" id="CHEBI:43474"/>
        <dbReference type="ChEBI" id="CHEBI:456216"/>
        <dbReference type="EC" id="3.6.4.13"/>
    </reaction>
</comment>
<keyword evidence="9" id="KW-0963">Cytoplasm</keyword>
<feature type="domain" description="Helicase C-terminal" evidence="16">
    <location>
        <begin position="251"/>
        <end position="424"/>
    </location>
</feature>
<dbReference type="GO" id="GO:0061702">
    <property type="term" value="C:canonical inflammasome complex"/>
    <property type="evidence" value="ECO:0007669"/>
    <property type="project" value="UniProtKB-SubCell"/>
</dbReference>
<dbReference type="GO" id="GO:0000182">
    <property type="term" value="F:rDNA binding"/>
    <property type="evidence" value="ECO:0007669"/>
    <property type="project" value="UniProtKB-ARBA"/>
</dbReference>
<dbReference type="SUPFAM" id="SSF52540">
    <property type="entry name" value="P-loop containing nucleoside triphosphate hydrolases"/>
    <property type="match status" value="1"/>
</dbReference>
<dbReference type="FunFam" id="3.40.50.300:FF:000750">
    <property type="entry name" value="Putative ATP-dependent RNA helicase DHX33"/>
    <property type="match status" value="1"/>
</dbReference>
<dbReference type="Pfam" id="PF04408">
    <property type="entry name" value="WHD_HA2"/>
    <property type="match status" value="1"/>
</dbReference>
<dbReference type="GO" id="GO:0005730">
    <property type="term" value="C:nucleolus"/>
    <property type="evidence" value="ECO:0007669"/>
    <property type="project" value="UniProtKB-SubCell"/>
</dbReference>
<evidence type="ECO:0000256" key="4">
    <source>
        <dbReference type="ARBA" id="ARBA00012552"/>
    </source>
</evidence>
<dbReference type="PANTHER" id="PTHR18934">
    <property type="entry name" value="ATP-DEPENDENT RNA HELICASE"/>
    <property type="match status" value="1"/>
</dbReference>
<evidence type="ECO:0000256" key="1">
    <source>
        <dbReference type="ARBA" id="ARBA00004110"/>
    </source>
</evidence>
<evidence type="ECO:0000256" key="6">
    <source>
        <dbReference type="ARBA" id="ARBA00022801"/>
    </source>
</evidence>
<dbReference type="SMART" id="SM00487">
    <property type="entry name" value="DEXDc"/>
    <property type="match status" value="1"/>
</dbReference>
<keyword evidence="10" id="KW-0539">Nucleus</keyword>
<evidence type="ECO:0000313" key="18">
    <source>
        <dbReference type="Proteomes" id="UP000324091"/>
    </source>
</evidence>
<comment type="function">
    <text evidence="12">Implicated in nucleolar organization, ribosome biogenesis, protein synthesis and cytoplasmic dsRNA sensing. Stimulates RNA polymerase I transcription of the 47S precursor rRNA. Associates with ribosomal DNA (rDNA) loci where it is involved in POLR1A recruitment. In the cytoplasm, promotes elongation-competent 80S ribosome assembly at the late stage of mRNA translation initiation. Senses cytosolic dsRNA mediating NLRP3 inflammasome formation in macrophages and type I interferon production in myeloid dendritic cells. Required for NLRP3 activation induced by viral dsRNA and bacterial RNA. In dendritic cells, required for induction of type I interferon production induced by cytoplasmic dsRNA via the activation of MAPK and NF-kappa-B signaling pathways.</text>
</comment>
<dbReference type="SMART" id="SM00847">
    <property type="entry name" value="HA2"/>
    <property type="match status" value="1"/>
</dbReference>
<proteinExistence type="inferred from homology"/>
<evidence type="ECO:0000256" key="14">
    <source>
        <dbReference type="ARBA" id="ARBA00083359"/>
    </source>
</evidence>
<dbReference type="AlphaFoldDB" id="A0A5C6P3T8"/>
<dbReference type="GO" id="GO:0003725">
    <property type="term" value="F:double-stranded RNA binding"/>
    <property type="evidence" value="ECO:0007669"/>
    <property type="project" value="TreeGrafter"/>
</dbReference>
<dbReference type="InterPro" id="IPR011545">
    <property type="entry name" value="DEAD/DEAH_box_helicase_dom"/>
</dbReference>
<dbReference type="Pfam" id="PF00270">
    <property type="entry name" value="DEAD"/>
    <property type="match status" value="1"/>
</dbReference>
<dbReference type="PROSITE" id="PS51194">
    <property type="entry name" value="HELICASE_CTER"/>
    <property type="match status" value="1"/>
</dbReference>
<evidence type="ECO:0000259" key="15">
    <source>
        <dbReference type="PROSITE" id="PS51192"/>
    </source>
</evidence>
<evidence type="ECO:0000256" key="13">
    <source>
        <dbReference type="ARBA" id="ARBA00071560"/>
    </source>
</evidence>
<gene>
    <name evidence="17" type="ORF">D4764_14G0004250</name>
</gene>
<dbReference type="Pfam" id="PF21010">
    <property type="entry name" value="HA2_C"/>
    <property type="match status" value="1"/>
</dbReference>
<dbReference type="GO" id="GO:0003724">
    <property type="term" value="F:RNA helicase activity"/>
    <property type="evidence" value="ECO:0007669"/>
    <property type="project" value="UniProtKB-EC"/>
</dbReference>
<evidence type="ECO:0000256" key="9">
    <source>
        <dbReference type="ARBA" id="ARBA00023233"/>
    </source>
</evidence>
<dbReference type="FunFam" id="1.10.10.2130:FF:000001">
    <property type="entry name" value="Pre-mRNA-splicing factor ATP-dependent RNA helicase"/>
    <property type="match status" value="1"/>
</dbReference>
<dbReference type="EC" id="3.6.4.13" evidence="4"/>
<evidence type="ECO:0000259" key="16">
    <source>
        <dbReference type="PROSITE" id="PS51194"/>
    </source>
</evidence>
<dbReference type="GO" id="GO:0045943">
    <property type="term" value="P:positive regulation of transcription by RNA polymerase I"/>
    <property type="evidence" value="ECO:0007669"/>
    <property type="project" value="UniProtKB-ARBA"/>
</dbReference>
<dbReference type="FunFam" id="1.20.120.1080:FF:000037">
    <property type="entry name" value="ATP-dependent RNA helicase DHX33"/>
    <property type="match status" value="1"/>
</dbReference>
<dbReference type="PROSITE" id="PS51192">
    <property type="entry name" value="HELICASE_ATP_BIND_1"/>
    <property type="match status" value="1"/>
</dbReference>
<dbReference type="GO" id="GO:0016787">
    <property type="term" value="F:hydrolase activity"/>
    <property type="evidence" value="ECO:0007669"/>
    <property type="project" value="UniProtKB-KW"/>
</dbReference>
<comment type="similarity">
    <text evidence="3">Belongs to the DEAD box helicase family. DEAH subfamily.</text>
</comment>
<comment type="caution">
    <text evidence="17">The sequence shown here is derived from an EMBL/GenBank/DDBJ whole genome shotgun (WGS) entry which is preliminary data.</text>
</comment>
<name>A0A5C6P3T8_9TELE</name>
<feature type="domain" description="Helicase ATP-binding" evidence="15">
    <location>
        <begin position="58"/>
        <end position="226"/>
    </location>
</feature>
<evidence type="ECO:0000256" key="7">
    <source>
        <dbReference type="ARBA" id="ARBA00022806"/>
    </source>
</evidence>
<dbReference type="SMART" id="SM00490">
    <property type="entry name" value="HELICc"/>
    <property type="match status" value="1"/>
</dbReference>
<evidence type="ECO:0000256" key="8">
    <source>
        <dbReference type="ARBA" id="ARBA00022840"/>
    </source>
</evidence>
<evidence type="ECO:0000256" key="3">
    <source>
        <dbReference type="ARBA" id="ARBA00008792"/>
    </source>
</evidence>
<dbReference type="Pfam" id="PF00271">
    <property type="entry name" value="Helicase_C"/>
    <property type="match status" value="1"/>
</dbReference>
<accession>A0A5C6P3T8</accession>
<evidence type="ECO:0000256" key="2">
    <source>
        <dbReference type="ARBA" id="ARBA00004604"/>
    </source>
</evidence>
<keyword evidence="7 17" id="KW-0347">Helicase</keyword>
<organism evidence="17 18">
    <name type="scientific">Takifugu flavidus</name>
    <name type="common">sansaifugu</name>
    <dbReference type="NCBI Taxonomy" id="433684"/>
    <lineage>
        <taxon>Eukaryota</taxon>
        <taxon>Metazoa</taxon>
        <taxon>Chordata</taxon>
        <taxon>Craniata</taxon>
        <taxon>Vertebrata</taxon>
        <taxon>Euteleostomi</taxon>
        <taxon>Actinopterygii</taxon>
        <taxon>Neopterygii</taxon>
        <taxon>Teleostei</taxon>
        <taxon>Neoteleostei</taxon>
        <taxon>Acanthomorphata</taxon>
        <taxon>Eupercaria</taxon>
        <taxon>Tetraodontiformes</taxon>
        <taxon>Tetradontoidea</taxon>
        <taxon>Tetraodontidae</taxon>
        <taxon>Takifugu</taxon>
    </lineage>
</organism>
<dbReference type="EMBL" id="RHFK02000006">
    <property type="protein sequence ID" value="TWW74422.1"/>
    <property type="molecule type" value="Genomic_DNA"/>
</dbReference>
<dbReference type="GO" id="GO:0005524">
    <property type="term" value="F:ATP binding"/>
    <property type="evidence" value="ECO:0007669"/>
    <property type="project" value="UniProtKB-KW"/>
</dbReference>
<dbReference type="InterPro" id="IPR011709">
    <property type="entry name" value="DEAD-box_helicase_OB_fold"/>
</dbReference>
<keyword evidence="6" id="KW-0378">Hydrolase</keyword>
<dbReference type="CDD" id="cd18791">
    <property type="entry name" value="SF2_C_RHA"/>
    <property type="match status" value="1"/>
</dbReference>
<dbReference type="Proteomes" id="UP000324091">
    <property type="component" value="Chromosome 14"/>
</dbReference>
<evidence type="ECO:0000256" key="11">
    <source>
        <dbReference type="ARBA" id="ARBA00047984"/>
    </source>
</evidence>
<evidence type="ECO:0000256" key="10">
    <source>
        <dbReference type="ARBA" id="ARBA00023242"/>
    </source>
</evidence>
<dbReference type="InterPro" id="IPR007502">
    <property type="entry name" value="Helicase-assoc_dom"/>
</dbReference>
<sequence>MPHDPDPPPAKKFKPGSVFFRLDKNKPVMLLTRKENATSPLDIQRKQLPIYQAKLQLLNQLRTLHSAILIGETGSGKTTQIPQYLYEAGIGRQGIIAITQPRRVAAISLAGRVAEEKRTQLGKLVGYTVRFEDVTSSETKLKFMTDGMLLREAMGDPLLLRYTVVVLDEAHERTVNTDVLFGVVKTAQRRRREFSKVPLKVIVMSATMDVDLFSEYFNKSPVLYLEGRQHPIQIYYTKQPQSDYLHAALVSIFQIHQEAPPSHDILVFMTGQEEIEALARTCRDIAKHLPDSCGPMVVFPLYASLPPVQQLRVFQPAPKGCRKVILSTNIAETSVTISRIKYVIDTGMVKAKRFNPGSGLEVLAVQRVSKAQAWQRAGRAGREDSGSCYRLYTEEEFDNLVPMTVPEIQRCNLAGVMLQLTALGIPDVMNFDFMSKPPPEAVHSAVEHLELLGAVEMKEDQVHLTALGKKMARFPLEPKYAKTILLSTNYFCSEEILSIVSLLSVDNVLYNPPARREEVLAARKKFISSEGDHMTLLNIYRAFKKVSGNKEWCRENFVNSRSMGLVKEVQAQLKDICLKLNLKLESCGGDTASIRRCLAHGMFINTAELQLDGTYLALDTHQPVAIHPSSVLFQAKPAYVVFNELLHTSRYYMRDLCLVDADWLLDAAPEYFGCKLRTTKS</sequence>
<keyword evidence="8" id="KW-0067">ATP-binding</keyword>
<evidence type="ECO:0000256" key="12">
    <source>
        <dbReference type="ARBA" id="ARBA00056853"/>
    </source>
</evidence>
<dbReference type="Gene3D" id="1.20.120.1080">
    <property type="match status" value="1"/>
</dbReference>
<dbReference type="InterPro" id="IPR048333">
    <property type="entry name" value="HA2_WH"/>
</dbReference>
<dbReference type="InterPro" id="IPR014001">
    <property type="entry name" value="Helicase_ATP-bd"/>
</dbReference>
<dbReference type="FunFam" id="3.40.50.300:FF:000145">
    <property type="entry name" value="probable ATP-dependent RNA helicase DHX40"/>
    <property type="match status" value="1"/>
</dbReference>
<reference evidence="17 18" key="1">
    <citation type="submission" date="2019-04" db="EMBL/GenBank/DDBJ databases">
        <title>Chromosome genome assembly for Takifugu flavidus.</title>
        <authorList>
            <person name="Xiao S."/>
        </authorList>
    </citation>
    <scope>NUCLEOTIDE SEQUENCE [LARGE SCALE GENOMIC DNA]</scope>
    <source>
        <strain evidence="17">HTHZ2018</strain>
        <tissue evidence="17">Muscle</tissue>
    </source>
</reference>
<keyword evidence="18" id="KW-1185">Reference proteome</keyword>
<dbReference type="CDD" id="cd17978">
    <property type="entry name" value="DEXHc_DHX33"/>
    <property type="match status" value="1"/>
</dbReference>
<dbReference type="PANTHER" id="PTHR18934:SF118">
    <property type="entry name" value="ATP-DEPENDENT RNA HELICASE DHX33"/>
    <property type="match status" value="1"/>
</dbReference>
<keyword evidence="9" id="KW-1271">Inflammasome</keyword>
<dbReference type="Pfam" id="PF07717">
    <property type="entry name" value="OB_NTP_bind"/>
    <property type="match status" value="1"/>
</dbReference>